<dbReference type="PATRIC" id="fig|1073351.3.peg.2815"/>
<dbReference type="InterPro" id="IPR027417">
    <property type="entry name" value="P-loop_NTPase"/>
</dbReference>
<reference evidence="2 3" key="1">
    <citation type="submission" date="2013-05" db="EMBL/GenBank/DDBJ databases">
        <title>The Genome Sequence of Bacteroides stercoris CC31F.</title>
        <authorList>
            <consortium name="The Broad Institute Genomics Platform"/>
            <person name="Earl A."/>
            <person name="Ward D."/>
            <person name="Feldgarden M."/>
            <person name="Gevers D."/>
            <person name="Oliphant K."/>
            <person name="Allen-Vercoe E."/>
            <person name="Walker B."/>
            <person name="Young S."/>
            <person name="Zeng Q."/>
            <person name="Gargeya S."/>
            <person name="Fitzgerald M."/>
            <person name="Haas B."/>
            <person name="Abouelleil A."/>
            <person name="Allen A.W."/>
            <person name="Alvarado L."/>
            <person name="Arachchi H.M."/>
            <person name="Berlin A.M."/>
            <person name="Chapman S.B."/>
            <person name="Gainer-Dewar J."/>
            <person name="Goldberg J."/>
            <person name="Griggs A."/>
            <person name="Gujja S."/>
            <person name="Hansen M."/>
            <person name="Howarth C."/>
            <person name="Imamovic A."/>
            <person name="Ireland A."/>
            <person name="Larimer J."/>
            <person name="McCowan C."/>
            <person name="Murphy C."/>
            <person name="Pearson M."/>
            <person name="Poon T.W."/>
            <person name="Priest M."/>
            <person name="Roberts A."/>
            <person name="Saif S."/>
            <person name="Shea T."/>
            <person name="Sisk P."/>
            <person name="Sykes S."/>
            <person name="Wortman J."/>
            <person name="Nusbaum C."/>
            <person name="Birren B."/>
        </authorList>
    </citation>
    <scope>NUCLEOTIDE SEQUENCE [LARGE SCALE GENOMIC DNA]</scope>
    <source>
        <strain evidence="2 3">CC31F</strain>
    </source>
</reference>
<dbReference type="Proteomes" id="UP000014614">
    <property type="component" value="Unassembled WGS sequence"/>
</dbReference>
<accession>S3Y6I5</accession>
<evidence type="ECO:0000313" key="2">
    <source>
        <dbReference type="EMBL" id="EPH18519.1"/>
    </source>
</evidence>
<protein>
    <submittedName>
        <fullName evidence="2">Uncharacterized protein</fullName>
    </submittedName>
</protein>
<evidence type="ECO:0000256" key="1">
    <source>
        <dbReference type="SAM" id="Coils"/>
    </source>
</evidence>
<feature type="coiled-coil region" evidence="1">
    <location>
        <begin position="252"/>
        <end position="353"/>
    </location>
</feature>
<comment type="caution">
    <text evidence="2">The sequence shown here is derived from an EMBL/GenBank/DDBJ whole genome shotgun (WGS) entry which is preliminary data.</text>
</comment>
<dbReference type="Gene3D" id="3.40.50.300">
    <property type="entry name" value="P-loop containing nucleotide triphosphate hydrolases"/>
    <property type="match status" value="1"/>
</dbReference>
<sequence length="425" mass="49302">MTIMQQMNLFNTSSEVAGFKLDYLEVWNWGTFDKKVYHMNLHGNNSLLTGANASGKSTLIDALLTLMVPLKRQRFYNQSSGVEKKGNRTEESYFFGNYGNQQQEGAASTTTLRLRDKGARSVLLASFCNVDKRVVTLFQVRYYTGEELKVLFGVARESLTIERDFSEFDLHGDWRKRLTKKYNTNETKRTIEFFDGPVAYGEKMITLFGMRSDKALTLFNQIVGVKVLDDLDSFIRTNMLEELPAEEKYQELKDNFQNLMEAKTNIDKVKEQIAQLEPINALTEELKEIDIRIVEMEQEKSVAAYWFAARTVDLCDKELVCCKSDLRKLEDRLKELKVQKGELEQEQMRLTVAIEKDEVGQQIHEIEKEINQRVRIRDNRKAKAEEYDKLAKLVKMEQSPDVEVFEINRATAKREKDALQVTIDR</sequence>
<gene>
    <name evidence="2" type="ORF">HMPREF1181_02785</name>
</gene>
<dbReference type="SUPFAM" id="SSF52540">
    <property type="entry name" value="P-loop containing nucleoside triphosphate hydrolases"/>
    <property type="match status" value="1"/>
</dbReference>
<dbReference type="HOGENOM" id="CLU_645058_0_0_10"/>
<dbReference type="RefSeq" id="WP_016662484.1">
    <property type="nucleotide sequence ID" value="NZ_KE340314.1"/>
</dbReference>
<organism evidence="2 3">
    <name type="scientific">Bacteroides stercoris CC31F</name>
    <dbReference type="NCBI Taxonomy" id="1073351"/>
    <lineage>
        <taxon>Bacteria</taxon>
        <taxon>Pseudomonadati</taxon>
        <taxon>Bacteroidota</taxon>
        <taxon>Bacteroidia</taxon>
        <taxon>Bacteroidales</taxon>
        <taxon>Bacteroidaceae</taxon>
        <taxon>Bacteroides</taxon>
    </lineage>
</organism>
<evidence type="ECO:0000313" key="3">
    <source>
        <dbReference type="Proteomes" id="UP000014614"/>
    </source>
</evidence>
<dbReference type="EMBL" id="ATFP01000044">
    <property type="protein sequence ID" value="EPH18519.1"/>
    <property type="molecule type" value="Genomic_DNA"/>
</dbReference>
<dbReference type="AlphaFoldDB" id="S3Y6I5"/>
<keyword evidence="1" id="KW-0175">Coiled coil</keyword>
<name>S3Y6I5_BACSE</name>
<proteinExistence type="predicted"/>
<dbReference type="Pfam" id="PF13555">
    <property type="entry name" value="AAA_29"/>
    <property type="match status" value="1"/>
</dbReference>